<evidence type="ECO:0000313" key="2">
    <source>
        <dbReference type="EMBL" id="GCD53356.1"/>
    </source>
</evidence>
<organism evidence="2 3">
    <name type="scientific">Acetobacter pasteurianus NBRC 3188</name>
    <dbReference type="NCBI Taxonomy" id="1226663"/>
    <lineage>
        <taxon>Bacteria</taxon>
        <taxon>Pseudomonadati</taxon>
        <taxon>Pseudomonadota</taxon>
        <taxon>Alphaproteobacteria</taxon>
        <taxon>Acetobacterales</taxon>
        <taxon>Acetobacteraceae</taxon>
        <taxon>Acetobacter</taxon>
    </lineage>
</organism>
<name>A0A401WVL3_ACEPA</name>
<dbReference type="EMBL" id="BDES01000056">
    <property type="protein sequence ID" value="GCD53356.1"/>
    <property type="molecule type" value="Genomic_DNA"/>
</dbReference>
<proteinExistence type="predicted"/>
<evidence type="ECO:0000259" key="1">
    <source>
        <dbReference type="Pfam" id="PF01011"/>
    </source>
</evidence>
<dbReference type="InterPro" id="IPR011047">
    <property type="entry name" value="Quinoprotein_ADH-like_sf"/>
</dbReference>
<dbReference type="SMART" id="SM00564">
    <property type="entry name" value="PQQ"/>
    <property type="match status" value="1"/>
</dbReference>
<dbReference type="AlphaFoldDB" id="A0A401WVL3"/>
<dbReference type="SUPFAM" id="SSF50998">
    <property type="entry name" value="Quinoprotein alcohol dehydrogenase-like"/>
    <property type="match status" value="1"/>
</dbReference>
<protein>
    <recommendedName>
        <fullName evidence="1">Pyrrolo-quinoline quinone repeat domain-containing protein</fullName>
    </recommendedName>
</protein>
<reference evidence="2 3" key="1">
    <citation type="submission" date="2016-06" db="EMBL/GenBank/DDBJ databases">
        <title>Acetobacter pasteurianus NBRC 3188 whole genome sequencing project.</title>
        <authorList>
            <person name="Matsutani M."/>
            <person name="Shiwa Y."/>
            <person name="Okamoto-Kainuma A."/>
            <person name="Ishikawa M."/>
            <person name="Koizumi Y."/>
            <person name="Yoshikawa H."/>
            <person name="Yakushi T."/>
            <person name="Matsushita K."/>
        </authorList>
    </citation>
    <scope>NUCLEOTIDE SEQUENCE [LARGE SCALE GENOMIC DNA]</scope>
    <source>
        <strain evidence="2 3">NBRC 3188</strain>
    </source>
</reference>
<dbReference type="Gene3D" id="2.140.10.10">
    <property type="entry name" value="Quinoprotein alcohol dehydrogenase-like superfamily"/>
    <property type="match status" value="1"/>
</dbReference>
<dbReference type="Proteomes" id="UP000287300">
    <property type="component" value="Unassembled WGS sequence"/>
</dbReference>
<dbReference type="InterPro" id="IPR018391">
    <property type="entry name" value="PQQ_b-propeller_rpt"/>
</dbReference>
<accession>A0A401WVL3</accession>
<evidence type="ECO:0000313" key="3">
    <source>
        <dbReference type="Proteomes" id="UP000287300"/>
    </source>
</evidence>
<gene>
    <name evidence="2" type="ORF">NBRC3188_2053</name>
</gene>
<dbReference type="InterPro" id="IPR002372">
    <property type="entry name" value="PQQ_rpt_dom"/>
</dbReference>
<sequence>MGTTQDLGPMGIKTHLPIPMGMPTLGGPTSTASGLVFFAGTQDYYLRALNSANGKEVWRERLPVGAVAAPLIYRSPKTGKEYVVISAGGMSHSPDVGDYIIAYALPDGTKQK</sequence>
<dbReference type="Pfam" id="PF01011">
    <property type="entry name" value="PQQ"/>
    <property type="match status" value="1"/>
</dbReference>
<comment type="caution">
    <text evidence="2">The sequence shown here is derived from an EMBL/GenBank/DDBJ whole genome shotgun (WGS) entry which is preliminary data.</text>
</comment>
<feature type="domain" description="Pyrrolo-quinoline quinone repeat" evidence="1">
    <location>
        <begin position="1"/>
        <end position="83"/>
    </location>
</feature>